<sequence>MKKWLFAVLFGSALVLGACGGGDDDANNSGNNDGGGETASAGEEIYEDNCAACHGADLAGGGGPALDAIGSKYSADEIVDIIHNGIGGMPAQKQVSDDDAQTLADWLAEKQ</sequence>
<reference evidence="10 11" key="1">
    <citation type="submission" date="2016-11" db="EMBL/GenBank/DDBJ databases">
        <authorList>
            <person name="Jaros S."/>
            <person name="Januszkiewicz K."/>
            <person name="Wedrychowicz H."/>
        </authorList>
    </citation>
    <scope>NUCLEOTIDE SEQUENCE [LARGE SCALE GENOMIC DNA]</scope>
    <source>
        <strain evidence="10 11">IBRC-M 10683</strain>
    </source>
</reference>
<dbReference type="PANTHER" id="PTHR37823">
    <property type="entry name" value="CYTOCHROME C-553-LIKE"/>
    <property type="match status" value="1"/>
</dbReference>
<feature type="binding site" description="axial binding residue" evidence="7">
    <location>
        <position position="89"/>
    </location>
    <ligand>
        <name>heme c</name>
        <dbReference type="ChEBI" id="CHEBI:61717"/>
    </ligand>
    <ligandPart>
        <name>Fe</name>
        <dbReference type="ChEBI" id="CHEBI:18248"/>
    </ligandPart>
</feature>
<dbReference type="Pfam" id="PF13442">
    <property type="entry name" value="Cytochrome_CBB3"/>
    <property type="match status" value="1"/>
</dbReference>
<dbReference type="GO" id="GO:0005506">
    <property type="term" value="F:iron ion binding"/>
    <property type="evidence" value="ECO:0007669"/>
    <property type="project" value="InterPro"/>
</dbReference>
<dbReference type="InterPro" id="IPR051811">
    <property type="entry name" value="Cytochrome_c550/c551-like"/>
</dbReference>
<feature type="binding site" description="covalent" evidence="6">
    <location>
        <position position="50"/>
    </location>
    <ligand>
        <name>heme c</name>
        <dbReference type="ChEBI" id="CHEBI:61717"/>
    </ligand>
</feature>
<keyword evidence="1" id="KW-0813">Transport</keyword>
<dbReference type="GO" id="GO:0009055">
    <property type="term" value="F:electron transfer activity"/>
    <property type="evidence" value="ECO:0007669"/>
    <property type="project" value="InterPro"/>
</dbReference>
<dbReference type="GO" id="GO:0016020">
    <property type="term" value="C:membrane"/>
    <property type="evidence" value="ECO:0007669"/>
    <property type="project" value="InterPro"/>
</dbReference>
<evidence type="ECO:0000256" key="4">
    <source>
        <dbReference type="ARBA" id="ARBA00022982"/>
    </source>
</evidence>
<evidence type="ECO:0000313" key="10">
    <source>
        <dbReference type="EMBL" id="SHF89004.1"/>
    </source>
</evidence>
<dbReference type="InterPro" id="IPR012218">
    <property type="entry name" value="Cyt_c_BACSU-c550-type"/>
</dbReference>
<protein>
    <submittedName>
        <fullName evidence="10">Cytochrome c551</fullName>
    </submittedName>
</protein>
<dbReference type="STRING" id="930117.SAMN05216225_100815"/>
<evidence type="ECO:0000256" key="8">
    <source>
        <dbReference type="SAM" id="SignalP"/>
    </source>
</evidence>
<dbReference type="EMBL" id="FQVW01000008">
    <property type="protein sequence ID" value="SHF89004.1"/>
    <property type="molecule type" value="Genomic_DNA"/>
</dbReference>
<comment type="PTM">
    <text evidence="6">Binds 1 heme c group covalently per subunit.</text>
</comment>
<dbReference type="OrthoDB" id="7933886at2"/>
<feature type="chain" id="PRO_5039251425" evidence="8">
    <location>
        <begin position="21"/>
        <end position="111"/>
    </location>
</feature>
<dbReference type="PIRSF" id="PIRSF000025">
    <property type="entry name" value="Cytc_Bsub_c550"/>
    <property type="match status" value="1"/>
</dbReference>
<feature type="domain" description="Cytochrome c" evidence="9">
    <location>
        <begin position="37"/>
        <end position="111"/>
    </location>
</feature>
<dbReference type="InterPro" id="IPR054782">
    <property type="entry name" value="Cytochro_C551"/>
</dbReference>
<evidence type="ECO:0000256" key="3">
    <source>
        <dbReference type="ARBA" id="ARBA00022723"/>
    </source>
</evidence>
<accession>A0A1M5FBS9</accession>
<keyword evidence="11" id="KW-1185">Reference proteome</keyword>
<evidence type="ECO:0000259" key="9">
    <source>
        <dbReference type="PROSITE" id="PS51007"/>
    </source>
</evidence>
<evidence type="ECO:0000256" key="2">
    <source>
        <dbReference type="ARBA" id="ARBA00022617"/>
    </source>
</evidence>
<gene>
    <name evidence="10" type="ORF">SAMN05216225_100815</name>
</gene>
<dbReference type="Proteomes" id="UP000183988">
    <property type="component" value="Unassembled WGS sequence"/>
</dbReference>
<dbReference type="PROSITE" id="PS51257">
    <property type="entry name" value="PROKAR_LIPOPROTEIN"/>
    <property type="match status" value="1"/>
</dbReference>
<evidence type="ECO:0000256" key="7">
    <source>
        <dbReference type="PIRSR" id="PIRSR000025-2"/>
    </source>
</evidence>
<proteinExistence type="predicted"/>
<dbReference type="AlphaFoldDB" id="A0A1M5FBS9"/>
<dbReference type="GO" id="GO:0020037">
    <property type="term" value="F:heme binding"/>
    <property type="evidence" value="ECO:0007669"/>
    <property type="project" value="InterPro"/>
</dbReference>
<organism evidence="10 11">
    <name type="scientific">Ornithinibacillus halophilus</name>
    <dbReference type="NCBI Taxonomy" id="930117"/>
    <lineage>
        <taxon>Bacteria</taxon>
        <taxon>Bacillati</taxon>
        <taxon>Bacillota</taxon>
        <taxon>Bacilli</taxon>
        <taxon>Bacillales</taxon>
        <taxon>Bacillaceae</taxon>
        <taxon>Ornithinibacillus</taxon>
    </lineage>
</organism>
<dbReference type="SUPFAM" id="SSF46626">
    <property type="entry name" value="Cytochrome c"/>
    <property type="match status" value="1"/>
</dbReference>
<keyword evidence="2 6" id="KW-0349">Heme</keyword>
<evidence type="ECO:0000256" key="6">
    <source>
        <dbReference type="PIRSR" id="PIRSR000025-1"/>
    </source>
</evidence>
<evidence type="ECO:0000256" key="1">
    <source>
        <dbReference type="ARBA" id="ARBA00022448"/>
    </source>
</evidence>
<evidence type="ECO:0000256" key="5">
    <source>
        <dbReference type="ARBA" id="ARBA00023004"/>
    </source>
</evidence>
<dbReference type="InterPro" id="IPR036909">
    <property type="entry name" value="Cyt_c-like_dom_sf"/>
</dbReference>
<keyword evidence="4" id="KW-0249">Electron transport</keyword>
<dbReference type="NCBIfam" id="NF045774">
    <property type="entry name" value="cytochro_C551"/>
    <property type="match status" value="1"/>
</dbReference>
<feature type="signal peptide" evidence="8">
    <location>
        <begin position="1"/>
        <end position="20"/>
    </location>
</feature>
<feature type="binding site" description="covalent" evidence="6">
    <location>
        <position position="53"/>
    </location>
    <ligand>
        <name>heme c</name>
        <dbReference type="ChEBI" id="CHEBI:61717"/>
    </ligand>
</feature>
<keyword evidence="3 7" id="KW-0479">Metal-binding</keyword>
<feature type="binding site" description="axial binding residue" evidence="7">
    <location>
        <position position="54"/>
    </location>
    <ligand>
        <name>heme c</name>
        <dbReference type="ChEBI" id="CHEBI:61717"/>
    </ligand>
    <ligandPart>
        <name>Fe</name>
        <dbReference type="ChEBI" id="CHEBI:18248"/>
    </ligandPart>
</feature>
<dbReference type="InterPro" id="IPR009056">
    <property type="entry name" value="Cyt_c-like_dom"/>
</dbReference>
<keyword evidence="8" id="KW-0732">Signal</keyword>
<dbReference type="PANTHER" id="PTHR37823:SF4">
    <property type="entry name" value="MENAQUINOL-CYTOCHROME C REDUCTASE CYTOCHROME B_C SUBUNIT"/>
    <property type="match status" value="1"/>
</dbReference>
<keyword evidence="5 7" id="KW-0408">Iron</keyword>
<name>A0A1M5FBS9_9BACI</name>
<evidence type="ECO:0000313" key="11">
    <source>
        <dbReference type="Proteomes" id="UP000183988"/>
    </source>
</evidence>
<dbReference type="RefSeq" id="WP_072888876.1">
    <property type="nucleotide sequence ID" value="NZ_FQVW01000008.1"/>
</dbReference>
<dbReference type="Gene3D" id="1.10.760.10">
    <property type="entry name" value="Cytochrome c-like domain"/>
    <property type="match status" value="1"/>
</dbReference>
<dbReference type="PROSITE" id="PS51007">
    <property type="entry name" value="CYTC"/>
    <property type="match status" value="1"/>
</dbReference>